<evidence type="ECO:0000256" key="2">
    <source>
        <dbReference type="ARBA" id="ARBA00009347"/>
    </source>
</evidence>
<dbReference type="Pfam" id="PF02770">
    <property type="entry name" value="Acyl-CoA_dh_M"/>
    <property type="match status" value="1"/>
</dbReference>
<dbReference type="InterPro" id="IPR037069">
    <property type="entry name" value="AcylCoA_DH/ox_N_sf"/>
</dbReference>
<evidence type="ECO:0000313" key="10">
    <source>
        <dbReference type="EMBL" id="MFD2205850.1"/>
    </source>
</evidence>
<comment type="cofactor">
    <cofactor evidence="1 6">
        <name>FAD</name>
        <dbReference type="ChEBI" id="CHEBI:57692"/>
    </cofactor>
</comment>
<dbReference type="PANTHER" id="PTHR43292">
    <property type="entry name" value="ACYL-COA DEHYDROGENASE"/>
    <property type="match status" value="1"/>
</dbReference>
<feature type="domain" description="Acyl-CoA dehydrogenase/oxidase N-terminal" evidence="9">
    <location>
        <begin position="8"/>
        <end position="122"/>
    </location>
</feature>
<dbReference type="InterPro" id="IPR006091">
    <property type="entry name" value="Acyl-CoA_Oxase/DH_mid-dom"/>
</dbReference>
<evidence type="ECO:0000256" key="4">
    <source>
        <dbReference type="ARBA" id="ARBA00022827"/>
    </source>
</evidence>
<feature type="domain" description="Acyl-CoA dehydrogenase/oxidase C-terminal" evidence="7">
    <location>
        <begin position="236"/>
        <end position="399"/>
    </location>
</feature>
<dbReference type="Gene3D" id="1.20.140.10">
    <property type="entry name" value="Butyryl-CoA Dehydrogenase, subunit A, domain 3"/>
    <property type="match status" value="1"/>
</dbReference>
<dbReference type="Proteomes" id="UP001597294">
    <property type="component" value="Unassembled WGS sequence"/>
</dbReference>
<dbReference type="RefSeq" id="WP_380250859.1">
    <property type="nucleotide sequence ID" value="NZ_JBHUII010000004.1"/>
</dbReference>
<evidence type="ECO:0000259" key="7">
    <source>
        <dbReference type="Pfam" id="PF00441"/>
    </source>
</evidence>
<evidence type="ECO:0000259" key="9">
    <source>
        <dbReference type="Pfam" id="PF02771"/>
    </source>
</evidence>
<dbReference type="InterPro" id="IPR009075">
    <property type="entry name" value="AcylCo_DH/oxidase_C"/>
</dbReference>
<dbReference type="InterPro" id="IPR013786">
    <property type="entry name" value="AcylCoA_DH/ox_N"/>
</dbReference>
<evidence type="ECO:0000313" key="11">
    <source>
        <dbReference type="Proteomes" id="UP001597294"/>
    </source>
</evidence>
<dbReference type="InterPro" id="IPR046373">
    <property type="entry name" value="Acyl-CoA_Oxase/DH_mid-dom_sf"/>
</dbReference>
<keyword evidence="4 6" id="KW-0274">FAD</keyword>
<gene>
    <name evidence="10" type="ORF">ACFSKO_09520</name>
</gene>
<dbReference type="InterPro" id="IPR036250">
    <property type="entry name" value="AcylCo_DH-like_C"/>
</dbReference>
<evidence type="ECO:0000256" key="1">
    <source>
        <dbReference type="ARBA" id="ARBA00001974"/>
    </source>
</evidence>
<keyword evidence="11" id="KW-1185">Reference proteome</keyword>
<comment type="similarity">
    <text evidence="2 6">Belongs to the acyl-CoA dehydrogenase family.</text>
</comment>
<dbReference type="EMBL" id="JBHUII010000004">
    <property type="protein sequence ID" value="MFD2205850.1"/>
    <property type="molecule type" value="Genomic_DNA"/>
</dbReference>
<evidence type="ECO:0000259" key="8">
    <source>
        <dbReference type="Pfam" id="PF02770"/>
    </source>
</evidence>
<dbReference type="Pfam" id="PF00441">
    <property type="entry name" value="Acyl-CoA_dh_1"/>
    <property type="match status" value="1"/>
</dbReference>
<reference evidence="11" key="1">
    <citation type="journal article" date="2019" name="Int. J. Syst. Evol. Microbiol.">
        <title>The Global Catalogue of Microorganisms (GCM) 10K type strain sequencing project: providing services to taxonomists for standard genome sequencing and annotation.</title>
        <authorList>
            <consortium name="The Broad Institute Genomics Platform"/>
            <consortium name="The Broad Institute Genome Sequencing Center for Infectious Disease"/>
            <person name="Wu L."/>
            <person name="Ma J."/>
        </authorList>
    </citation>
    <scope>NUCLEOTIDE SEQUENCE [LARGE SCALE GENOMIC DNA]</scope>
    <source>
        <strain evidence="11">CGMCC 4.7192</strain>
    </source>
</reference>
<dbReference type="InterPro" id="IPR052161">
    <property type="entry name" value="Mycobact_Acyl-CoA_DH"/>
</dbReference>
<comment type="caution">
    <text evidence="10">The sequence shown here is derived from an EMBL/GenBank/DDBJ whole genome shotgun (WGS) entry which is preliminary data.</text>
</comment>
<evidence type="ECO:0000256" key="3">
    <source>
        <dbReference type="ARBA" id="ARBA00022630"/>
    </source>
</evidence>
<dbReference type="InterPro" id="IPR009100">
    <property type="entry name" value="AcylCoA_DH/oxidase_NM_dom_sf"/>
</dbReference>
<dbReference type="SUPFAM" id="SSF47203">
    <property type="entry name" value="Acyl-CoA dehydrogenase C-terminal domain-like"/>
    <property type="match status" value="1"/>
</dbReference>
<name>A0ABW5BM85_9PROT</name>
<evidence type="ECO:0000256" key="5">
    <source>
        <dbReference type="ARBA" id="ARBA00023002"/>
    </source>
</evidence>
<accession>A0ABW5BM85</accession>
<sequence>MDMKFNAQAEEFRAKVRLFVQDNLPDDIRMKVSEEEMILPREMMQRWHHALYKQGWGCPSWPKEHGGAGWSDEQHYLFEREIALCDAPRPIPYGVVMLAPCLIEYGSKAQQEKFLPGILTGEQLWCQGFSEPNAGSDLASLKCKAELATDDSGDHYVINGSKTWTSDAHVADWMFGLFRTDSSGRKQQGITFLMIDMKSEGVTISPLENYEGTHEVNQVFFDNVRVPVDNRVGIENEGWGVAKYLLGLERFGTAEVGRSLASLGRLKTLAQTVSVGSGSLLDDSDFMNEVARAEIALRALEVTEQRFLFGPGGSQSMGAEASMLKVRGTEIQQDILELAHQALGYHAHAQIDVISTESAYNPAAIAPKAIAKAHYNFRKTSIYAGSNEIQKTIIAKAVLGL</sequence>
<keyword evidence="5 6" id="KW-0560">Oxidoreductase</keyword>
<dbReference type="PANTHER" id="PTHR43292:SF3">
    <property type="entry name" value="ACYL-COA DEHYDROGENASE FADE29"/>
    <property type="match status" value="1"/>
</dbReference>
<dbReference type="Gene3D" id="1.10.540.10">
    <property type="entry name" value="Acyl-CoA dehydrogenase/oxidase, N-terminal domain"/>
    <property type="match status" value="1"/>
</dbReference>
<proteinExistence type="inferred from homology"/>
<feature type="domain" description="Acyl-CoA oxidase/dehydrogenase middle" evidence="8">
    <location>
        <begin position="126"/>
        <end position="224"/>
    </location>
</feature>
<dbReference type="Gene3D" id="2.40.110.10">
    <property type="entry name" value="Butyryl-CoA Dehydrogenase, subunit A, domain 2"/>
    <property type="match status" value="1"/>
</dbReference>
<organism evidence="10 11">
    <name type="scientific">Kiloniella antarctica</name>
    <dbReference type="NCBI Taxonomy" id="1550907"/>
    <lineage>
        <taxon>Bacteria</taxon>
        <taxon>Pseudomonadati</taxon>
        <taxon>Pseudomonadota</taxon>
        <taxon>Alphaproteobacteria</taxon>
        <taxon>Rhodospirillales</taxon>
        <taxon>Kiloniellaceae</taxon>
        <taxon>Kiloniella</taxon>
    </lineage>
</organism>
<keyword evidence="3 6" id="KW-0285">Flavoprotein</keyword>
<protein>
    <submittedName>
        <fullName evidence="10">Acyl-CoA dehydrogenase family protein</fullName>
    </submittedName>
</protein>
<evidence type="ECO:0000256" key="6">
    <source>
        <dbReference type="RuleBase" id="RU362125"/>
    </source>
</evidence>
<dbReference type="Pfam" id="PF02771">
    <property type="entry name" value="Acyl-CoA_dh_N"/>
    <property type="match status" value="1"/>
</dbReference>
<dbReference type="SUPFAM" id="SSF56645">
    <property type="entry name" value="Acyl-CoA dehydrogenase NM domain-like"/>
    <property type="match status" value="1"/>
</dbReference>